<protein>
    <submittedName>
        <fullName evidence="1">Uncharacterized protein</fullName>
    </submittedName>
</protein>
<dbReference type="Proteomes" id="UP000255549">
    <property type="component" value="Unassembled WGS sequence"/>
</dbReference>
<reference evidence="1 2" key="1">
    <citation type="submission" date="2018-06" db="EMBL/GenBank/DDBJ databases">
        <authorList>
            <consortium name="Pathogen Informatics"/>
            <person name="Doyle S."/>
        </authorList>
    </citation>
    <scope>NUCLEOTIDE SEQUENCE [LARGE SCALE GENOMIC DNA]</scope>
    <source>
        <strain evidence="2">NCTC 11048</strain>
    </source>
</reference>
<dbReference type="STRING" id="1141106.GCA_000308095_01662"/>
<keyword evidence="2" id="KW-1185">Reference proteome</keyword>
<proteinExistence type="predicted"/>
<sequence length="117" mass="13608">MENISQYFIDIEDNGQAQFNIEYALLNEVKHENGNTYFEVEIHRTEEVPFDDMIEKDNIDDLEEKWLETDQQGESYIESGLFKKEEDAKDYITLVLKGFSTFEKAAKESGVLRGSLV</sequence>
<dbReference type="EMBL" id="UHDP01000003">
    <property type="protein sequence ID" value="SUM47034.1"/>
    <property type="molecule type" value="Genomic_DNA"/>
</dbReference>
<gene>
    <name evidence="1" type="ORF">NCTC11048_02104</name>
</gene>
<accession>A0A380G7A4</accession>
<dbReference type="RefSeq" id="WP_019168062.1">
    <property type="nucleotide sequence ID" value="NZ_CAIB01000118.1"/>
</dbReference>
<evidence type="ECO:0000313" key="2">
    <source>
        <dbReference type="Proteomes" id="UP000255549"/>
    </source>
</evidence>
<organism evidence="1 2">
    <name type="scientific">Staphylococcus intermedius NCTC 11048</name>
    <dbReference type="NCBI Taxonomy" id="1141106"/>
    <lineage>
        <taxon>Bacteria</taxon>
        <taxon>Bacillati</taxon>
        <taxon>Bacillota</taxon>
        <taxon>Bacilli</taxon>
        <taxon>Bacillales</taxon>
        <taxon>Staphylococcaceae</taxon>
        <taxon>Staphylococcus</taxon>
        <taxon>Staphylococcus intermedius group</taxon>
    </lineage>
</organism>
<name>A0A380G7A4_STAIN</name>
<dbReference type="AlphaFoldDB" id="A0A380G7A4"/>
<evidence type="ECO:0000313" key="1">
    <source>
        <dbReference type="EMBL" id="SUM47034.1"/>
    </source>
</evidence>